<evidence type="ECO:0000313" key="1">
    <source>
        <dbReference type="EMBL" id="MDX5952073.1"/>
    </source>
</evidence>
<geneLocation type="plasmid" evidence="2 3">
    <name>p1</name>
</geneLocation>
<dbReference type="EMBL" id="CP032340">
    <property type="protein sequence ID" value="QCO10799.1"/>
    <property type="molecule type" value="Genomic_DNA"/>
</dbReference>
<dbReference type="AlphaFoldDB" id="A0A0P0EFA3"/>
<organism evidence="2 3">
    <name type="scientific">Azospirillum brasilense</name>
    <dbReference type="NCBI Taxonomy" id="192"/>
    <lineage>
        <taxon>Bacteria</taxon>
        <taxon>Pseudomonadati</taxon>
        <taxon>Pseudomonadota</taxon>
        <taxon>Alphaproteobacteria</taxon>
        <taxon>Rhodospirillales</taxon>
        <taxon>Azospirillaceae</taxon>
        <taxon>Azospirillum</taxon>
    </lineage>
</organism>
<dbReference type="GeneID" id="56451409"/>
<evidence type="ECO:0008006" key="5">
    <source>
        <dbReference type="Google" id="ProtNLM"/>
    </source>
</evidence>
<reference evidence="1 4" key="2">
    <citation type="submission" date="2023-11" db="EMBL/GenBank/DDBJ databases">
        <title>MicrobeMod: A computational toolkit for identifying prokaryotic methylation and restriction-modification with nanopore sequencing.</title>
        <authorList>
            <person name="Crits-Christoph A."/>
            <person name="Kang S.C."/>
            <person name="Lee H."/>
            <person name="Ostrov N."/>
        </authorList>
    </citation>
    <scope>NUCLEOTIDE SEQUENCE [LARGE SCALE GENOMIC DNA]</scope>
    <source>
        <strain evidence="1 4">ATCC 29145</strain>
    </source>
</reference>
<gene>
    <name evidence="2" type="ORF">D3868_17175</name>
    <name evidence="1" type="ORF">SIM66_12825</name>
</gene>
<dbReference type="Proteomes" id="UP000298774">
    <property type="component" value="Plasmid p1"/>
</dbReference>
<accession>A0A0P0EFA3</accession>
<dbReference type="EMBL" id="JAWXYC010000003">
    <property type="protein sequence ID" value="MDX5952073.1"/>
    <property type="molecule type" value="Genomic_DNA"/>
</dbReference>
<keyword evidence="2" id="KW-0614">Plasmid</keyword>
<name>A0A0P0EFA3_AZOBR</name>
<keyword evidence="4" id="KW-1185">Reference proteome</keyword>
<proteinExistence type="predicted"/>
<reference evidence="2 3" key="1">
    <citation type="submission" date="2018-09" db="EMBL/GenBank/DDBJ databases">
        <title>Whole genome based analysis of evolution and adaptive divergence in Indian and Brazilian strains of Azospirillum brasilense.</title>
        <authorList>
            <person name="Singh C."/>
            <person name="Tripathi A.K."/>
        </authorList>
    </citation>
    <scope>NUCLEOTIDE SEQUENCE [LARGE SCALE GENOMIC DNA]</scope>
    <source>
        <strain evidence="2 3">MTCC4038</strain>
        <plasmid evidence="2 3">p1</plasmid>
    </source>
</reference>
<dbReference type="KEGG" id="abf:AMK58_20120"/>
<sequence>MADIRENDIASGSASRDEDGSASVSRLAWISSGLGLLLFLGSVGVLGYEGITRGNGPPVITATVEAVVPAGPRWLAHILVTNDGGKTGAKVQVEGQLMGGDEALETSVAEFDYVPAGSEQKGGLFFDRDPRAHDLRLRVLGYVEP</sequence>
<evidence type="ECO:0000313" key="3">
    <source>
        <dbReference type="Proteomes" id="UP000298774"/>
    </source>
</evidence>
<dbReference type="Proteomes" id="UP001277471">
    <property type="component" value="Unassembled WGS sequence"/>
</dbReference>
<protein>
    <recommendedName>
        <fullName evidence="5">TIGR02588 family protein</fullName>
    </recommendedName>
</protein>
<dbReference type="RefSeq" id="WP_051140573.1">
    <property type="nucleotide sequence ID" value="NZ_CP012915.1"/>
</dbReference>
<evidence type="ECO:0000313" key="2">
    <source>
        <dbReference type="EMBL" id="QCO10799.1"/>
    </source>
</evidence>
<evidence type="ECO:0000313" key="4">
    <source>
        <dbReference type="Proteomes" id="UP001277471"/>
    </source>
</evidence>